<dbReference type="AlphaFoldDB" id="A0A391NVM5"/>
<dbReference type="EMBL" id="BDIP01010087">
    <property type="protein sequence ID" value="GCA65181.1"/>
    <property type="molecule type" value="Genomic_DNA"/>
</dbReference>
<sequence>PWVGIHAKTVADTYRKGVLKMEEVIKEM</sequence>
<reference evidence="1 2" key="1">
    <citation type="journal article" date="2018" name="PLoS ONE">
        <title>The draft genome of Kipferlia bialata reveals reductive genome evolution in fornicate parasites.</title>
        <authorList>
            <person name="Tanifuji G."/>
            <person name="Takabayashi S."/>
            <person name="Kume K."/>
            <person name="Takagi M."/>
            <person name="Nakayama T."/>
            <person name="Kamikawa R."/>
            <person name="Inagaki Y."/>
            <person name="Hashimoto T."/>
        </authorList>
    </citation>
    <scope>NUCLEOTIDE SEQUENCE [LARGE SCALE GENOMIC DNA]</scope>
    <source>
        <strain evidence="1">NY0173</strain>
    </source>
</reference>
<proteinExistence type="predicted"/>
<feature type="non-terminal residue" evidence="1">
    <location>
        <position position="1"/>
    </location>
</feature>
<keyword evidence="2" id="KW-1185">Reference proteome</keyword>
<dbReference type="Proteomes" id="UP000265618">
    <property type="component" value="Unassembled WGS sequence"/>
</dbReference>
<evidence type="ECO:0000313" key="2">
    <source>
        <dbReference type="Proteomes" id="UP000265618"/>
    </source>
</evidence>
<evidence type="ECO:0000313" key="1">
    <source>
        <dbReference type="EMBL" id="GCA65181.1"/>
    </source>
</evidence>
<name>A0A391NVM5_9EUKA</name>
<organism evidence="1 2">
    <name type="scientific">Kipferlia bialata</name>
    <dbReference type="NCBI Taxonomy" id="797122"/>
    <lineage>
        <taxon>Eukaryota</taxon>
        <taxon>Metamonada</taxon>
        <taxon>Carpediemonas-like organisms</taxon>
        <taxon>Kipferlia</taxon>
    </lineage>
</organism>
<gene>
    <name evidence="1" type="ORF">KIPB_016467</name>
</gene>
<comment type="caution">
    <text evidence="1">The sequence shown here is derived from an EMBL/GenBank/DDBJ whole genome shotgun (WGS) entry which is preliminary data.</text>
</comment>
<accession>A0A391NVM5</accession>
<protein>
    <submittedName>
        <fullName evidence="1">Uncharacterized protein</fullName>
    </submittedName>
</protein>